<dbReference type="EC" id="3.1.3.1" evidence="9"/>
<keyword evidence="5 7" id="KW-1133">Transmembrane helix</keyword>
<dbReference type="RefSeq" id="WP_066146000.1">
    <property type="nucleotide sequence ID" value="NZ_CBCSGM010000002.1"/>
</dbReference>
<protein>
    <submittedName>
        <fullName evidence="9">Alkaline phosphatase</fullName>
        <ecNumber evidence="9">3.1.3.1</ecNumber>
    </submittedName>
</protein>
<feature type="transmembrane region" description="Helical" evidence="7">
    <location>
        <begin position="12"/>
        <end position="39"/>
    </location>
</feature>
<comment type="subcellular location">
    <subcellularLocation>
        <location evidence="1">Cell membrane</location>
        <topology evidence="1">Multi-pass membrane protein</topology>
    </subcellularLocation>
</comment>
<dbReference type="InterPro" id="IPR051311">
    <property type="entry name" value="DedA_domain"/>
</dbReference>
<accession>A0A2X4VL42</accession>
<evidence type="ECO:0000256" key="7">
    <source>
        <dbReference type="SAM" id="Phobius"/>
    </source>
</evidence>
<organism evidence="9 10">
    <name type="scientific">Lederbergia lenta</name>
    <name type="common">Bacillus lentus</name>
    <dbReference type="NCBI Taxonomy" id="1467"/>
    <lineage>
        <taxon>Bacteria</taxon>
        <taxon>Bacillati</taxon>
        <taxon>Bacillota</taxon>
        <taxon>Bacilli</taxon>
        <taxon>Bacillales</taxon>
        <taxon>Bacillaceae</taxon>
        <taxon>Lederbergia</taxon>
    </lineage>
</organism>
<dbReference type="AlphaFoldDB" id="A0A2X4VL42"/>
<keyword evidence="4 7" id="KW-0812">Transmembrane</keyword>
<keyword evidence="10" id="KW-1185">Reference proteome</keyword>
<gene>
    <name evidence="9" type="ORF">NCTC4824_00309</name>
</gene>
<dbReference type="Proteomes" id="UP000249134">
    <property type="component" value="Chromosome 1"/>
</dbReference>
<keyword evidence="6 7" id="KW-0472">Membrane</keyword>
<feature type="transmembrane region" description="Helical" evidence="7">
    <location>
        <begin position="51"/>
        <end position="72"/>
    </location>
</feature>
<reference evidence="9 10" key="1">
    <citation type="submission" date="2018-06" db="EMBL/GenBank/DDBJ databases">
        <authorList>
            <consortium name="Pathogen Informatics"/>
            <person name="Doyle S."/>
        </authorList>
    </citation>
    <scope>NUCLEOTIDE SEQUENCE [LARGE SCALE GENOMIC DNA]</scope>
    <source>
        <strain evidence="9 10">NCTC4824</strain>
    </source>
</reference>
<name>A0A2X4VL42_LEDLE</name>
<evidence type="ECO:0000256" key="1">
    <source>
        <dbReference type="ARBA" id="ARBA00004651"/>
    </source>
</evidence>
<evidence type="ECO:0000256" key="6">
    <source>
        <dbReference type="ARBA" id="ARBA00023136"/>
    </source>
</evidence>
<dbReference type="InterPro" id="IPR032816">
    <property type="entry name" value="VTT_dom"/>
</dbReference>
<evidence type="ECO:0000256" key="5">
    <source>
        <dbReference type="ARBA" id="ARBA00022989"/>
    </source>
</evidence>
<dbReference type="PANTHER" id="PTHR42709:SF6">
    <property type="entry name" value="UNDECAPRENYL PHOSPHATE TRANSPORTER A"/>
    <property type="match status" value="1"/>
</dbReference>
<comment type="similarity">
    <text evidence="2">Belongs to the DedA family.</text>
</comment>
<proteinExistence type="inferred from homology"/>
<dbReference type="GO" id="GO:0004035">
    <property type="term" value="F:alkaline phosphatase activity"/>
    <property type="evidence" value="ECO:0007669"/>
    <property type="project" value="UniProtKB-EC"/>
</dbReference>
<dbReference type="PANTHER" id="PTHR42709">
    <property type="entry name" value="ALKALINE PHOSPHATASE LIKE PROTEIN"/>
    <property type="match status" value="1"/>
</dbReference>
<keyword evidence="9" id="KW-0378">Hydrolase</keyword>
<dbReference type="EMBL" id="LS483476">
    <property type="protein sequence ID" value="SQI51551.1"/>
    <property type="molecule type" value="Genomic_DNA"/>
</dbReference>
<evidence type="ECO:0000256" key="4">
    <source>
        <dbReference type="ARBA" id="ARBA00022692"/>
    </source>
</evidence>
<evidence type="ECO:0000256" key="2">
    <source>
        <dbReference type="ARBA" id="ARBA00010792"/>
    </source>
</evidence>
<evidence type="ECO:0000313" key="10">
    <source>
        <dbReference type="Proteomes" id="UP000249134"/>
    </source>
</evidence>
<dbReference type="STRING" id="1348624.GCA_001591545_03814"/>
<feature type="transmembrane region" description="Helical" evidence="7">
    <location>
        <begin position="166"/>
        <end position="184"/>
    </location>
</feature>
<evidence type="ECO:0000313" key="9">
    <source>
        <dbReference type="EMBL" id="SQI51551.1"/>
    </source>
</evidence>
<dbReference type="Pfam" id="PF09335">
    <property type="entry name" value="VTT_dom"/>
    <property type="match status" value="1"/>
</dbReference>
<dbReference type="KEGG" id="blen:NCTC4824_00309"/>
<feature type="domain" description="VTT" evidence="8">
    <location>
        <begin position="30"/>
        <end position="148"/>
    </location>
</feature>
<feature type="transmembrane region" description="Helical" evidence="7">
    <location>
        <begin position="125"/>
        <end position="146"/>
    </location>
</feature>
<sequence length="204" mass="23365">MIQQFLEWLNTIGIPGLFLSMFLEGSSLPFPGLVIVLSYGYLLSPGYVNTAFIAAGMSMFYSLASLIPYYLGMKLESSLPNKLKKGLEKGIVLFNRYGVWSVAFSRPFGIGNYISYVAGISRVNLFKYFILTFCGIYPWSYVMILLGDYFNGNYETFKRYFSTYSIYGYGTIVVVIAIIILIYYKRMKQRKEKLYRVEEGGQNN</sequence>
<keyword evidence="3" id="KW-1003">Cell membrane</keyword>
<evidence type="ECO:0000259" key="8">
    <source>
        <dbReference type="Pfam" id="PF09335"/>
    </source>
</evidence>
<evidence type="ECO:0000256" key="3">
    <source>
        <dbReference type="ARBA" id="ARBA00022475"/>
    </source>
</evidence>
<dbReference type="GO" id="GO:0005886">
    <property type="term" value="C:plasma membrane"/>
    <property type="evidence" value="ECO:0007669"/>
    <property type="project" value="UniProtKB-SubCell"/>
</dbReference>